<dbReference type="InterPro" id="IPR057204">
    <property type="entry name" value="DUF7882"/>
</dbReference>
<dbReference type="KEGG" id="mlv:CVS47_02042"/>
<reference evidence="2 3" key="1">
    <citation type="submission" date="2018-08" db="EMBL/GenBank/DDBJ databases">
        <title>Microbacterium lemovicicum sp. nov., a bacterium isolated from a natural uranium-rich soil.</title>
        <authorList>
            <person name="ORTET P."/>
        </authorList>
    </citation>
    <scope>NUCLEOTIDE SEQUENCE [LARGE SCALE GENOMIC DNA]</scope>
    <source>
        <strain evidence="2 3">Viu22</strain>
    </source>
</reference>
<evidence type="ECO:0000313" key="3">
    <source>
        <dbReference type="Proteomes" id="UP000276888"/>
    </source>
</evidence>
<accession>A0A3S9WBH8</accession>
<evidence type="ECO:0000259" key="1">
    <source>
        <dbReference type="Pfam" id="PF25355"/>
    </source>
</evidence>
<dbReference type="RefSeq" id="WP_127095962.1">
    <property type="nucleotide sequence ID" value="NZ_CP031423.1"/>
</dbReference>
<name>A0A3S9WBH8_9MICO</name>
<feature type="domain" description="DUF7882" evidence="1">
    <location>
        <begin position="1"/>
        <end position="96"/>
    </location>
</feature>
<sequence length="112" mass="12472">MGYFQYDGSTKTDIEDRVLAHLQIVIGAKLRRSESFYFTWKEDVSLGSGRTTVWIHAGAGLKFKFHGSRQPAINPAWLTALTMTANSATGLYVVPEPADDHVVRERESMLVG</sequence>
<keyword evidence="3" id="KW-1185">Reference proteome</keyword>
<dbReference type="OrthoDB" id="5123855at2"/>
<dbReference type="Proteomes" id="UP000276888">
    <property type="component" value="Chromosome"/>
</dbReference>
<evidence type="ECO:0000313" key="2">
    <source>
        <dbReference type="EMBL" id="AZS37406.1"/>
    </source>
</evidence>
<dbReference type="AlphaFoldDB" id="A0A3S9WBH8"/>
<dbReference type="EMBL" id="CP031423">
    <property type="protein sequence ID" value="AZS37406.1"/>
    <property type="molecule type" value="Genomic_DNA"/>
</dbReference>
<organism evidence="2 3">
    <name type="scientific">Microbacterium lemovicicum</name>
    <dbReference type="NCBI Taxonomy" id="1072463"/>
    <lineage>
        <taxon>Bacteria</taxon>
        <taxon>Bacillati</taxon>
        <taxon>Actinomycetota</taxon>
        <taxon>Actinomycetes</taxon>
        <taxon>Micrococcales</taxon>
        <taxon>Microbacteriaceae</taxon>
        <taxon>Microbacterium</taxon>
    </lineage>
</organism>
<dbReference type="Pfam" id="PF25355">
    <property type="entry name" value="DUF7882"/>
    <property type="match status" value="1"/>
</dbReference>
<protein>
    <recommendedName>
        <fullName evidence="1">DUF7882 domain-containing protein</fullName>
    </recommendedName>
</protein>
<proteinExistence type="predicted"/>
<gene>
    <name evidence="2" type="ORF">CVS47_02042</name>
</gene>